<dbReference type="Proteomes" id="UP000308549">
    <property type="component" value="Unassembled WGS sequence"/>
</dbReference>
<dbReference type="InterPro" id="IPR024391">
    <property type="entry name" value="LDB19_N"/>
</dbReference>
<evidence type="ECO:0000313" key="4">
    <source>
        <dbReference type="Proteomes" id="UP000308549"/>
    </source>
</evidence>
<evidence type="ECO:0000313" key="3">
    <source>
        <dbReference type="EMBL" id="TKA29148.1"/>
    </source>
</evidence>
<keyword evidence="4" id="KW-1185">Reference proteome</keyword>
<dbReference type="AlphaFoldDB" id="A0A4U0U2M8"/>
<dbReference type="EMBL" id="NAJL01000015">
    <property type="protein sequence ID" value="TKA29148.1"/>
    <property type="molecule type" value="Genomic_DNA"/>
</dbReference>
<accession>A0A4U0U2M8</accession>
<feature type="region of interest" description="Disordered" evidence="1">
    <location>
        <begin position="419"/>
        <end position="462"/>
    </location>
</feature>
<dbReference type="Pfam" id="PF13002">
    <property type="entry name" value="LDB19"/>
    <property type="match status" value="1"/>
</dbReference>
<feature type="compositionally biased region" description="Basic and acidic residues" evidence="1">
    <location>
        <begin position="60"/>
        <end position="78"/>
    </location>
</feature>
<dbReference type="OrthoDB" id="3832628at2759"/>
<name>A0A4U0U2M8_9PEZI</name>
<feature type="compositionally biased region" description="Basic and acidic residues" evidence="1">
    <location>
        <begin position="25"/>
        <end position="43"/>
    </location>
</feature>
<feature type="domain" description="LDB19 N-terminal" evidence="2">
    <location>
        <begin position="137"/>
        <end position="309"/>
    </location>
</feature>
<evidence type="ECO:0000256" key="1">
    <source>
        <dbReference type="SAM" id="MobiDB-lite"/>
    </source>
</evidence>
<organism evidence="3 4">
    <name type="scientific">Salinomyces thailandicus</name>
    <dbReference type="NCBI Taxonomy" id="706561"/>
    <lineage>
        <taxon>Eukaryota</taxon>
        <taxon>Fungi</taxon>
        <taxon>Dikarya</taxon>
        <taxon>Ascomycota</taxon>
        <taxon>Pezizomycotina</taxon>
        <taxon>Dothideomycetes</taxon>
        <taxon>Dothideomycetidae</taxon>
        <taxon>Mycosphaerellales</taxon>
        <taxon>Teratosphaeriaceae</taxon>
        <taxon>Salinomyces</taxon>
    </lineage>
</organism>
<feature type="region of interest" description="Disordered" evidence="1">
    <location>
        <begin position="1"/>
        <end position="83"/>
    </location>
</feature>
<sequence length="462" mass="51859">MPNKIFGIDLRRPSPQFDSSLADKNASRDSVPDLRQASMDHIKRPTLPGLGGKKHSSHDKKKDKDRSVSKDKHAKERSPAVPKPVKLNMVMESPPALFIDPPQQSSGALISGRLQVLPNVVNMGEVVLTSIVMYLECTTTTKRPVHDRCRECMSNITDLYEWKFLSKPKTFRSIDGLQELPFSHLIPGHIPATTHGHIGSIDYSLHVRAKTNDGKEIEYRRDLIISRALRPTNDKNSVRIFPPTNLTLNVTLPSIIHTIGDFPVQCRMTGITTKRDDTQTRWKLRKLTWRIEEHETVISPACPQHASKVGGEGKGIQHQHDRDIGMDELKQGWKTDFDDGQVEGEWTAAIDMSRNPQCDVEAPNGMKITHNLVLELVIAEEWAPNKKPSQATPTGAARVLRTQFNLNVTSRAGMGISWDDEMPPMYEDVPASPPQYQNDRTSVMEYQGDDLHDDIEGLTLSP</sequence>
<proteinExistence type="predicted"/>
<gene>
    <name evidence="3" type="ORF">B0A50_03658</name>
</gene>
<comment type="caution">
    <text evidence="3">The sequence shown here is derived from an EMBL/GenBank/DDBJ whole genome shotgun (WGS) entry which is preliminary data.</text>
</comment>
<protein>
    <recommendedName>
        <fullName evidence="2">LDB19 N-terminal domain-containing protein</fullName>
    </recommendedName>
</protein>
<reference evidence="3 4" key="1">
    <citation type="submission" date="2017-03" db="EMBL/GenBank/DDBJ databases">
        <title>Genomes of endolithic fungi from Antarctica.</title>
        <authorList>
            <person name="Coleine C."/>
            <person name="Masonjones S."/>
            <person name="Stajich J.E."/>
        </authorList>
    </citation>
    <scope>NUCLEOTIDE SEQUENCE [LARGE SCALE GENOMIC DNA]</scope>
    <source>
        <strain evidence="3 4">CCFEE 6315</strain>
    </source>
</reference>
<evidence type="ECO:0000259" key="2">
    <source>
        <dbReference type="Pfam" id="PF13002"/>
    </source>
</evidence>